<sequence>MEIDNSSYILQGKNDYFRLGAMRRHEKKLSTYQQSNSYFSLLVFMEMKGQVIIDSMHYSLDNRHLFIVPCGSWVHISLNGDNSYYYDIQFEALEALEKSHLHLILNESVELVVKNWDVVKCFVEELDQLLNKSDKWKFKKVDVYFQEMFIPLLEHDVQERKKSVNQHLYRTIEYMEQHISEQITRNELAAVAGLNPDYYSRIFKKIYKKSPVTYLTELRIRHAKQRMIQSNESIKSIAFSLGFRDEFYFSRKFKTEIGVAPTIYVNRIKMEGKLASLNHLVTGHLLALKMEPYAAIVNAAFPVKLNHTLMLGEKVPELNRLWDIKPDLIIGRGKRGETITSYEQMVGQIAPSIILDYSEDWRTHFQRIARIIGKEHEADRWMDYYEDKAEKLRHRIKGRIGDDRVLIVAFGIDNNMYLFGKRNIGTVLYNDLHLTAPKGVDEIAHYKEITMDELLCCEADHIIFTNFQHDGSTYADWRIQHQLNILLEDERWKNHIKQKEIKTYNLFDMRHLYTSYNAMSHEILLDKILEVFERNNNNLL</sequence>
<feature type="domain" description="Fe/B12 periplasmic-binding" evidence="5">
    <location>
        <begin position="273"/>
        <end position="536"/>
    </location>
</feature>
<dbReference type="GO" id="GO:0043565">
    <property type="term" value="F:sequence-specific DNA binding"/>
    <property type="evidence" value="ECO:0007669"/>
    <property type="project" value="InterPro"/>
</dbReference>
<dbReference type="InterPro" id="IPR018060">
    <property type="entry name" value="HTH_AraC"/>
</dbReference>
<proteinExistence type="predicted"/>
<dbReference type="PANTHER" id="PTHR43280:SF2">
    <property type="entry name" value="HTH-TYPE TRANSCRIPTIONAL REGULATOR EXSA"/>
    <property type="match status" value="1"/>
</dbReference>
<dbReference type="RefSeq" id="WP_126294318.1">
    <property type="nucleotide sequence ID" value="NZ_RXNR01000024.1"/>
</dbReference>
<dbReference type="GO" id="GO:0003700">
    <property type="term" value="F:DNA-binding transcription factor activity"/>
    <property type="evidence" value="ECO:0007669"/>
    <property type="project" value="InterPro"/>
</dbReference>
<dbReference type="InterPro" id="IPR002491">
    <property type="entry name" value="ABC_transptr_periplasmic_BD"/>
</dbReference>
<dbReference type="PANTHER" id="PTHR43280">
    <property type="entry name" value="ARAC-FAMILY TRANSCRIPTIONAL REGULATOR"/>
    <property type="match status" value="1"/>
</dbReference>
<dbReference type="PROSITE" id="PS50983">
    <property type="entry name" value="FE_B12_PBP"/>
    <property type="match status" value="1"/>
</dbReference>
<dbReference type="SUPFAM" id="SSF53807">
    <property type="entry name" value="Helical backbone' metal receptor"/>
    <property type="match status" value="1"/>
</dbReference>
<evidence type="ECO:0000256" key="1">
    <source>
        <dbReference type="ARBA" id="ARBA00023015"/>
    </source>
</evidence>
<dbReference type="Gene3D" id="1.10.10.60">
    <property type="entry name" value="Homeodomain-like"/>
    <property type="match status" value="2"/>
</dbReference>
<dbReference type="Pfam" id="PF01497">
    <property type="entry name" value="Peripla_BP_2"/>
    <property type="match status" value="1"/>
</dbReference>
<evidence type="ECO:0000259" key="5">
    <source>
        <dbReference type="PROSITE" id="PS50983"/>
    </source>
</evidence>
<name>A0A431UTG7_9BACI</name>
<keyword evidence="3" id="KW-0804">Transcription</keyword>
<evidence type="ECO:0000313" key="7">
    <source>
        <dbReference type="Proteomes" id="UP000276349"/>
    </source>
</evidence>
<keyword evidence="1" id="KW-0805">Transcription regulation</keyword>
<organism evidence="6 7">
    <name type="scientific">Lysinibacillus telephonicus</name>
    <dbReference type="NCBI Taxonomy" id="1714840"/>
    <lineage>
        <taxon>Bacteria</taxon>
        <taxon>Bacillati</taxon>
        <taxon>Bacillota</taxon>
        <taxon>Bacilli</taxon>
        <taxon>Bacillales</taxon>
        <taxon>Bacillaceae</taxon>
        <taxon>Lysinibacillus</taxon>
    </lineage>
</organism>
<dbReference type="OrthoDB" id="9807321at2"/>
<dbReference type="InterPro" id="IPR018062">
    <property type="entry name" value="HTH_AraC-typ_CS"/>
</dbReference>
<dbReference type="AlphaFoldDB" id="A0A431UTG7"/>
<evidence type="ECO:0000256" key="3">
    <source>
        <dbReference type="ARBA" id="ARBA00023163"/>
    </source>
</evidence>
<comment type="caution">
    <text evidence="6">The sequence shown here is derived from an EMBL/GenBank/DDBJ whole genome shotgun (WGS) entry which is preliminary data.</text>
</comment>
<gene>
    <name evidence="6" type="ORF">EKG35_10020</name>
</gene>
<dbReference type="PROSITE" id="PS00041">
    <property type="entry name" value="HTH_ARAC_FAMILY_1"/>
    <property type="match status" value="1"/>
</dbReference>
<feature type="domain" description="HTH araC/xylS-type" evidence="4">
    <location>
        <begin position="169"/>
        <end position="267"/>
    </location>
</feature>
<keyword evidence="7" id="KW-1185">Reference proteome</keyword>
<evidence type="ECO:0000259" key="4">
    <source>
        <dbReference type="PROSITE" id="PS01124"/>
    </source>
</evidence>
<dbReference type="Pfam" id="PF12833">
    <property type="entry name" value="HTH_18"/>
    <property type="match status" value="1"/>
</dbReference>
<accession>A0A431UTG7</accession>
<dbReference type="PROSITE" id="PS01124">
    <property type="entry name" value="HTH_ARAC_FAMILY_2"/>
    <property type="match status" value="1"/>
</dbReference>
<dbReference type="EMBL" id="RXNR01000024">
    <property type="protein sequence ID" value="RTQ92987.1"/>
    <property type="molecule type" value="Genomic_DNA"/>
</dbReference>
<dbReference type="SUPFAM" id="SSF46689">
    <property type="entry name" value="Homeodomain-like"/>
    <property type="match status" value="2"/>
</dbReference>
<evidence type="ECO:0000256" key="2">
    <source>
        <dbReference type="ARBA" id="ARBA00023125"/>
    </source>
</evidence>
<protein>
    <submittedName>
        <fullName evidence="6">Helix-turn-helix domain-containing protein</fullName>
    </submittedName>
</protein>
<keyword evidence="2" id="KW-0238">DNA-binding</keyword>
<dbReference type="InterPro" id="IPR009057">
    <property type="entry name" value="Homeodomain-like_sf"/>
</dbReference>
<dbReference type="Gene3D" id="3.40.50.1980">
    <property type="entry name" value="Nitrogenase molybdenum iron protein domain"/>
    <property type="match status" value="2"/>
</dbReference>
<dbReference type="SMART" id="SM00342">
    <property type="entry name" value="HTH_ARAC"/>
    <property type="match status" value="1"/>
</dbReference>
<reference evidence="6 7" key="1">
    <citation type="submission" date="2018-12" db="EMBL/GenBank/DDBJ databases">
        <authorList>
            <person name="Yu L."/>
        </authorList>
    </citation>
    <scope>NUCLEOTIDE SEQUENCE [LARGE SCALE GENOMIC DNA]</scope>
    <source>
        <strain evidence="6 7">S5H2222</strain>
    </source>
</reference>
<dbReference type="Proteomes" id="UP000276349">
    <property type="component" value="Unassembled WGS sequence"/>
</dbReference>
<evidence type="ECO:0000313" key="6">
    <source>
        <dbReference type="EMBL" id="RTQ92987.1"/>
    </source>
</evidence>